<dbReference type="GO" id="GO:0005929">
    <property type="term" value="C:cilium"/>
    <property type="evidence" value="ECO:0007669"/>
    <property type="project" value="UniProtKB-ARBA"/>
</dbReference>
<organism evidence="6 7">
    <name type="scientific">Pseudocohnilembus persalinus</name>
    <name type="common">Ciliate</name>
    <dbReference type="NCBI Taxonomy" id="266149"/>
    <lineage>
        <taxon>Eukaryota</taxon>
        <taxon>Sar</taxon>
        <taxon>Alveolata</taxon>
        <taxon>Ciliophora</taxon>
        <taxon>Intramacronucleata</taxon>
        <taxon>Oligohymenophorea</taxon>
        <taxon>Scuticociliatia</taxon>
        <taxon>Philasterida</taxon>
        <taxon>Pseudocohnilembidae</taxon>
        <taxon>Pseudocohnilembus</taxon>
    </lineage>
</organism>
<gene>
    <name evidence="6" type="ORF">PPERSA_06381</name>
</gene>
<evidence type="ECO:0000256" key="3">
    <source>
        <dbReference type="PROSITE-ProRule" id="PRU00221"/>
    </source>
</evidence>
<dbReference type="InterPro" id="IPR015943">
    <property type="entry name" value="WD40/YVTN_repeat-like_dom_sf"/>
</dbReference>
<sequence>MQAGLAWQHPHVDVFKLFKIIDLKDNIEVKGKVSVIHEKELHSKKVLKIEGQNSSSSHVKFPKKQTKSSTLGLNGNYQVNAFTLNIPINENPNKWSILGIDSKAYLSNLTEIKEGSDYQIKQMELCPNMRIKNIYTSNLLYCLHSIPKDLQFTTNPKIKFSQNNQFIMLGDKTWQENKEPPSQENIQPTKPKKDVKNQYGKEYLRNVLSNKDQNCPQISQQEKIKEDEPRIEPHPFILEQRNDQEQQQIKKKEFTLEPTPIMQIQHVQGYTGGINNLIKFGPNSILYSTGNIMVQMDMKTRVQTFYFSQHSNINNIAANYKNNIIVTTDQTQISIWNAQTIQRTGFFYTGYSQILSMDICIGQNDLYIALAALDNQKRPAIMVLKNENILVKQISDFNIKKLKFIDNQDLTQGFVAIGKESIRYWKLKQTFDSDYVLNGHSVFLGEHTRNSDFTDICIQNQSKKALIVSNEGNLFISDIQKQEIIGVYQIHEENCKTIQICQPNPYLQVQEEYIITGDNQGRVKIWTSDFNDVILEVKLDSQVSAIQIYDERLILCGCLNGTLGILDKQKKIFNYLVRSHNDDVIMLKYHNHARKVISISADFTIRIWEIMGSNLTLFFSEVYEFRCLDDQVSTIACFNTKEKIICGFESGNIRVFDIKNYLVTYEMEFHSSKVTSIAMNFNDQCGISADNSGKICLFNEELQLTKSKEANSQFEKPVVGFNFKGDLYYILDDWFNLKIYSLQKDVVKFWVSTQEKIMNVCFSKHKEDFFVITDKGKIKKYKLNENTNDIKLYRQYAAMHEGHISSITPSSNCNYLITTGEDHMIKIWDYNFRGGLQPTYQAYNCGEELTAIELTNDDLNLVLSFGQKSRTLFCWKFKTSLYESDENDYNSEMGDMEDQAEINNIVETKVFSNLTKTMVQGNYTEQQDQQEARPIKDIYQNEQNMFGINNQLQYQQDNDQQEESKENKYNKMQQINQESQGEQTQQNDDQIIKKEDILPGEYIQKQYVIGFDNELKFPQQQLIWNQQQEYYILTCNQDVVVNNLTEERNQKIFQEDYKVGNLTLSQNNKFFVYSVQNEKGSVKMVDAKSLKTIKTINHDQCQKIDSLILSPCSNYLLTVTKVEGQQNQFLTIFEIVTSRIISYSQLDHMGFVQVKWDCSEIGNLEFTILFEDALFFYRLTQRQNLEYIEQYLDKQQKTQAGILYCCEYFELNDKQLLLVGN</sequence>
<dbReference type="PANTHER" id="PTHR13720">
    <property type="entry name" value="WD-40 REPEAT PROTEIN"/>
    <property type="match status" value="1"/>
</dbReference>
<feature type="repeat" description="WD" evidence="3">
    <location>
        <begin position="797"/>
        <end position="829"/>
    </location>
</feature>
<dbReference type="OMA" id="QAYNCGE"/>
<keyword evidence="7" id="KW-1185">Reference proteome</keyword>
<dbReference type="PROSITE" id="PS00678">
    <property type="entry name" value="WD_REPEATS_1"/>
    <property type="match status" value="1"/>
</dbReference>
<name>A0A0V0QJB1_PSEPJ</name>
<dbReference type="InterPro" id="IPR001680">
    <property type="entry name" value="WD40_rpt"/>
</dbReference>
<dbReference type="PANTHER" id="PTHR13720:SF24">
    <property type="entry name" value="WD REPEAT-CONTAINING PROTEIN 90"/>
    <property type="match status" value="1"/>
</dbReference>
<feature type="region of interest" description="Disordered" evidence="4">
    <location>
        <begin position="955"/>
        <end position="988"/>
    </location>
</feature>
<proteinExistence type="predicted"/>
<dbReference type="Proteomes" id="UP000054937">
    <property type="component" value="Unassembled WGS sequence"/>
</dbReference>
<accession>A0A0V0QJB1</accession>
<feature type="repeat" description="WD" evidence="3">
    <location>
        <begin position="577"/>
        <end position="610"/>
    </location>
</feature>
<dbReference type="Gene3D" id="2.130.10.10">
    <property type="entry name" value="YVTN repeat-like/Quinoprotein amine dehydrogenase"/>
    <property type="match status" value="3"/>
</dbReference>
<dbReference type="SMART" id="SM00320">
    <property type="entry name" value="WD40"/>
    <property type="match status" value="7"/>
</dbReference>
<evidence type="ECO:0000256" key="4">
    <source>
        <dbReference type="SAM" id="MobiDB-lite"/>
    </source>
</evidence>
<dbReference type="InParanoid" id="A0A0V0QJB1"/>
<evidence type="ECO:0000256" key="2">
    <source>
        <dbReference type="ARBA" id="ARBA00022737"/>
    </source>
</evidence>
<dbReference type="PROSITE" id="PS50294">
    <property type="entry name" value="WD_REPEATS_REGION"/>
    <property type="match status" value="2"/>
</dbReference>
<evidence type="ECO:0000313" key="7">
    <source>
        <dbReference type="Proteomes" id="UP000054937"/>
    </source>
</evidence>
<feature type="region of interest" description="Disordered" evidence="4">
    <location>
        <begin position="174"/>
        <end position="194"/>
    </location>
</feature>
<feature type="domain" description="CFA20" evidence="5">
    <location>
        <begin position="76"/>
        <end position="152"/>
    </location>
</feature>
<dbReference type="Pfam" id="PF00400">
    <property type="entry name" value="WD40"/>
    <property type="match status" value="1"/>
</dbReference>
<keyword evidence="1 3" id="KW-0853">WD repeat</keyword>
<dbReference type="AlphaFoldDB" id="A0A0V0QJB1"/>
<dbReference type="InterPro" id="IPR007714">
    <property type="entry name" value="CFA20_dom"/>
</dbReference>
<dbReference type="SUPFAM" id="SSF50978">
    <property type="entry name" value="WD40 repeat-like"/>
    <property type="match status" value="3"/>
</dbReference>
<dbReference type="PROSITE" id="PS50082">
    <property type="entry name" value="WD_REPEATS_2"/>
    <property type="match status" value="2"/>
</dbReference>
<dbReference type="InterPro" id="IPR036322">
    <property type="entry name" value="WD40_repeat_dom_sf"/>
</dbReference>
<dbReference type="InterPro" id="IPR050630">
    <property type="entry name" value="WD_repeat_EMAP"/>
</dbReference>
<evidence type="ECO:0000256" key="1">
    <source>
        <dbReference type="ARBA" id="ARBA00022574"/>
    </source>
</evidence>
<dbReference type="InterPro" id="IPR019775">
    <property type="entry name" value="WD40_repeat_CS"/>
</dbReference>
<reference evidence="6 7" key="1">
    <citation type="journal article" date="2015" name="Sci. Rep.">
        <title>Genome of the facultative scuticociliatosis pathogen Pseudocohnilembus persalinus provides insight into its virulence through horizontal gene transfer.</title>
        <authorList>
            <person name="Xiong J."/>
            <person name="Wang G."/>
            <person name="Cheng J."/>
            <person name="Tian M."/>
            <person name="Pan X."/>
            <person name="Warren A."/>
            <person name="Jiang C."/>
            <person name="Yuan D."/>
            <person name="Miao W."/>
        </authorList>
    </citation>
    <scope>NUCLEOTIDE SEQUENCE [LARGE SCALE GENOMIC DNA]</scope>
    <source>
        <strain evidence="6">36N120E</strain>
    </source>
</reference>
<comment type="caution">
    <text evidence="6">The sequence shown here is derived from an EMBL/GenBank/DDBJ whole genome shotgun (WGS) entry which is preliminary data.</text>
</comment>
<dbReference type="EMBL" id="LDAU01000157">
    <property type="protein sequence ID" value="KRX02186.1"/>
    <property type="molecule type" value="Genomic_DNA"/>
</dbReference>
<feature type="compositionally biased region" description="Polar residues" evidence="4">
    <location>
        <begin position="970"/>
        <end position="988"/>
    </location>
</feature>
<dbReference type="Pfam" id="PF05018">
    <property type="entry name" value="CFA20_dom"/>
    <property type="match status" value="1"/>
</dbReference>
<protein>
    <submittedName>
        <fullName evidence="6">WD40-repeat-containing domain</fullName>
    </submittedName>
</protein>
<evidence type="ECO:0000259" key="5">
    <source>
        <dbReference type="Pfam" id="PF05018"/>
    </source>
</evidence>
<evidence type="ECO:0000313" key="6">
    <source>
        <dbReference type="EMBL" id="KRX02186.1"/>
    </source>
</evidence>
<keyword evidence="2" id="KW-0677">Repeat</keyword>
<dbReference type="OrthoDB" id="6252103at2759"/>